<comment type="caution">
    <text evidence="1">The sequence shown here is derived from an EMBL/GenBank/DDBJ whole genome shotgun (WGS) entry which is preliminary data.</text>
</comment>
<evidence type="ECO:0000313" key="2">
    <source>
        <dbReference type="Proteomes" id="UP000054995"/>
    </source>
</evidence>
<proteinExistence type="predicted"/>
<accession>A0A0V1EK32</accession>
<dbReference type="EMBL" id="JYDT01000974">
    <property type="protein sequence ID" value="KRY74169.1"/>
    <property type="molecule type" value="Genomic_DNA"/>
</dbReference>
<reference evidence="1 2" key="1">
    <citation type="submission" date="2015-01" db="EMBL/GenBank/DDBJ databases">
        <title>Evolution of Trichinella species and genotypes.</title>
        <authorList>
            <person name="Korhonen P.K."/>
            <person name="Edoardo P."/>
            <person name="Giuseppe L.R."/>
            <person name="Gasser R.B."/>
        </authorList>
    </citation>
    <scope>NUCLEOTIDE SEQUENCE [LARGE SCALE GENOMIC DNA]</scope>
    <source>
        <strain evidence="1">ISS470</strain>
    </source>
</reference>
<organism evidence="1 2">
    <name type="scientific">Trichinella pseudospiralis</name>
    <name type="common">Parasitic roundworm</name>
    <dbReference type="NCBI Taxonomy" id="6337"/>
    <lineage>
        <taxon>Eukaryota</taxon>
        <taxon>Metazoa</taxon>
        <taxon>Ecdysozoa</taxon>
        <taxon>Nematoda</taxon>
        <taxon>Enoplea</taxon>
        <taxon>Dorylaimia</taxon>
        <taxon>Trichinellida</taxon>
        <taxon>Trichinellidae</taxon>
        <taxon>Trichinella</taxon>
    </lineage>
</organism>
<protein>
    <submittedName>
        <fullName evidence="1">Uncharacterized protein</fullName>
    </submittedName>
</protein>
<keyword evidence="2" id="KW-1185">Reference proteome</keyword>
<dbReference type="AlphaFoldDB" id="A0A0V1EK32"/>
<name>A0A0V1EK32_TRIPS</name>
<sequence length="33" mass="4068">MPDLFFSHLYKTRPAYCMHVPFDDQKFQCLKFL</sequence>
<gene>
    <name evidence="1" type="ORF">T4D_5298</name>
</gene>
<evidence type="ECO:0000313" key="1">
    <source>
        <dbReference type="EMBL" id="KRY74169.1"/>
    </source>
</evidence>
<dbReference type="Proteomes" id="UP000054995">
    <property type="component" value="Unassembled WGS sequence"/>
</dbReference>